<evidence type="ECO:0000259" key="1">
    <source>
        <dbReference type="Pfam" id="PF13358"/>
    </source>
</evidence>
<dbReference type="GO" id="GO:0003676">
    <property type="term" value="F:nucleic acid binding"/>
    <property type="evidence" value="ECO:0007669"/>
    <property type="project" value="InterPro"/>
</dbReference>
<feature type="domain" description="Tc1-like transposase DDE" evidence="1">
    <location>
        <begin position="2"/>
        <end position="41"/>
    </location>
</feature>
<name>A0A3B0U9J2_9ZZZZ</name>
<proteinExistence type="predicted"/>
<dbReference type="EMBL" id="UOES01000273">
    <property type="protein sequence ID" value="VAW27625.1"/>
    <property type="molecule type" value="Genomic_DNA"/>
</dbReference>
<organism evidence="2">
    <name type="scientific">hydrothermal vent metagenome</name>
    <dbReference type="NCBI Taxonomy" id="652676"/>
    <lineage>
        <taxon>unclassified sequences</taxon>
        <taxon>metagenomes</taxon>
        <taxon>ecological metagenomes</taxon>
    </lineage>
</organism>
<reference evidence="2" key="1">
    <citation type="submission" date="2018-06" db="EMBL/GenBank/DDBJ databases">
        <authorList>
            <person name="Zhirakovskaya E."/>
        </authorList>
    </citation>
    <scope>NUCLEOTIDE SEQUENCE</scope>
</reference>
<evidence type="ECO:0000313" key="2">
    <source>
        <dbReference type="EMBL" id="VAW27625.1"/>
    </source>
</evidence>
<dbReference type="InterPro" id="IPR038717">
    <property type="entry name" value="Tc1-like_DDE_dom"/>
</dbReference>
<dbReference type="InterPro" id="IPR036397">
    <property type="entry name" value="RNaseH_sf"/>
</dbReference>
<protein>
    <submittedName>
        <fullName evidence="2">Mobile element protein</fullName>
    </submittedName>
</protein>
<dbReference type="Gene3D" id="3.30.420.10">
    <property type="entry name" value="Ribonuclease H-like superfamily/Ribonuclease H"/>
    <property type="match status" value="1"/>
</dbReference>
<feature type="non-terminal residue" evidence="2">
    <location>
        <position position="1"/>
    </location>
</feature>
<gene>
    <name evidence="2" type="ORF">MNBD_BACTEROID06-1702</name>
</gene>
<dbReference type="Pfam" id="PF13358">
    <property type="entry name" value="DDE_3"/>
    <property type="match status" value="1"/>
</dbReference>
<dbReference type="AlphaFoldDB" id="A0A3B0U9J2"/>
<sequence>CIELFFLPSYSPERNPDEYLNCDLKQGLSQKPSPKTQEKLRDNLQEHMNMLQSNQQRVEKYFRHKDIKYAA</sequence>
<accession>A0A3B0U9J2</accession>